<dbReference type="PIRSF" id="PIRSF029693">
    <property type="entry name" value="UCP029693"/>
    <property type="match status" value="1"/>
</dbReference>
<feature type="compositionally biased region" description="Basic and acidic residues" evidence="1">
    <location>
        <begin position="1"/>
        <end position="10"/>
    </location>
</feature>
<proteinExistence type="predicted"/>
<keyword evidence="4" id="KW-1185">Reference proteome</keyword>
<keyword evidence="2" id="KW-0812">Transmembrane</keyword>
<protein>
    <recommendedName>
        <fullName evidence="5">DUF2333 domain-containing protein</fullName>
    </recommendedName>
</protein>
<keyword evidence="2" id="KW-0472">Membrane</keyword>
<keyword evidence="2" id="KW-1133">Transmembrane helix</keyword>
<evidence type="ECO:0000313" key="3">
    <source>
        <dbReference type="EMBL" id="SDU24645.1"/>
    </source>
</evidence>
<gene>
    <name evidence="3" type="ORF">SAMN05216296_2631</name>
</gene>
<dbReference type="EMBL" id="LT629785">
    <property type="protein sequence ID" value="SDU24645.1"/>
    <property type="molecule type" value="Genomic_DNA"/>
</dbReference>
<reference evidence="4" key="1">
    <citation type="submission" date="2016-10" db="EMBL/GenBank/DDBJ databases">
        <authorList>
            <person name="Varghese N."/>
            <person name="Submissions S."/>
        </authorList>
    </citation>
    <scope>NUCLEOTIDE SEQUENCE [LARGE SCALE GENOMIC DNA]</scope>
    <source>
        <strain evidence="4">DSM 17875</strain>
    </source>
</reference>
<dbReference type="Proteomes" id="UP000243232">
    <property type="component" value="Chromosome I"/>
</dbReference>
<evidence type="ECO:0000256" key="1">
    <source>
        <dbReference type="SAM" id="MobiDB-lite"/>
    </source>
</evidence>
<dbReference type="STRING" id="364197.SAMN05216296_2631"/>
<accession>A0A1H2GYR4</accession>
<feature type="region of interest" description="Disordered" evidence="1">
    <location>
        <begin position="1"/>
        <end position="23"/>
    </location>
</feature>
<evidence type="ECO:0000256" key="2">
    <source>
        <dbReference type="SAM" id="Phobius"/>
    </source>
</evidence>
<name>A0A1H2GYR4_9PSED</name>
<dbReference type="Pfam" id="PF10095">
    <property type="entry name" value="DUF2333"/>
    <property type="match status" value="1"/>
</dbReference>
<evidence type="ECO:0008006" key="5">
    <source>
        <dbReference type="Google" id="ProtNLM"/>
    </source>
</evidence>
<evidence type="ECO:0000313" key="4">
    <source>
        <dbReference type="Proteomes" id="UP000243232"/>
    </source>
</evidence>
<organism evidence="3 4">
    <name type="scientific">Pseudomonas pohangensis</name>
    <dbReference type="NCBI Taxonomy" id="364197"/>
    <lineage>
        <taxon>Bacteria</taxon>
        <taxon>Pseudomonadati</taxon>
        <taxon>Pseudomonadota</taxon>
        <taxon>Gammaproteobacteria</taxon>
        <taxon>Pseudomonadales</taxon>
        <taxon>Pseudomonadaceae</taxon>
        <taxon>Pseudomonas</taxon>
    </lineage>
</organism>
<dbReference type="OrthoDB" id="5821246at2"/>
<dbReference type="AlphaFoldDB" id="A0A1H2GYR4"/>
<sequence>MLDWKNRDKSVQVPADGPVGKPKSYRNSAWRAAGMLFGLYLLAALVVGWFWSQEPEFFPVQQNARAAAEKAQRQLVTGYTTVETLKTVAGTLLDKPGGYLSNDIAPPGVWLDNMPSWEYGVLVQVRDMARALRKDFSRSQSQSTEDPDLAKAEPRFNFDNKSWALPASESEYREGIRYLERYQAKLSDSAQSTAQFYTRADNLNNWLGDVNTRLGSLSQRLSASVGRVRLNADVANNGQVPLLSEEIVETPWLQIDNVFYEARGQAWALSQLLRAIEVDFADVLTKKNATVSVQQIIRELEAAQEPLWSPMVLNGSGYGLLANHSLVMANYISRANAAIIDLRTLLSQG</sequence>
<feature type="transmembrane region" description="Helical" evidence="2">
    <location>
        <begin position="29"/>
        <end position="51"/>
    </location>
</feature>
<dbReference type="InterPro" id="IPR016936">
    <property type="entry name" value="UCP029693"/>
</dbReference>